<dbReference type="InterPro" id="IPR050333">
    <property type="entry name" value="SLRP"/>
</dbReference>
<dbReference type="SUPFAM" id="SSF52075">
    <property type="entry name" value="Outer arm dynein light chain 1"/>
    <property type="match status" value="1"/>
</dbReference>
<proteinExistence type="predicted"/>
<dbReference type="InterPro" id="IPR001611">
    <property type="entry name" value="Leu-rich_rpt"/>
</dbReference>
<dbReference type="InterPro" id="IPR003591">
    <property type="entry name" value="Leu-rich_rpt_typical-subtyp"/>
</dbReference>
<evidence type="ECO:0000256" key="2">
    <source>
        <dbReference type="ARBA" id="ARBA00022737"/>
    </source>
</evidence>
<dbReference type="PANTHER" id="PTHR45712:SF22">
    <property type="entry name" value="INSULIN-LIKE GROWTH FACTOR-BINDING PROTEIN COMPLEX ACID LABILE SUBUNIT"/>
    <property type="match status" value="1"/>
</dbReference>
<keyword evidence="4" id="KW-1185">Reference proteome</keyword>
<name>A0AAV2RJC8_MEGNR</name>
<dbReference type="GO" id="GO:0005615">
    <property type="term" value="C:extracellular space"/>
    <property type="evidence" value="ECO:0007669"/>
    <property type="project" value="TreeGrafter"/>
</dbReference>
<reference evidence="3 4" key="1">
    <citation type="submission" date="2024-05" db="EMBL/GenBank/DDBJ databases">
        <authorList>
            <person name="Wallberg A."/>
        </authorList>
    </citation>
    <scope>NUCLEOTIDE SEQUENCE [LARGE SCALE GENOMIC DNA]</scope>
</reference>
<protein>
    <submittedName>
        <fullName evidence="3">Uncharacterized protein</fullName>
    </submittedName>
</protein>
<dbReference type="AlphaFoldDB" id="A0AAV2RJC8"/>
<dbReference type="PROSITE" id="PS51450">
    <property type="entry name" value="LRR"/>
    <property type="match status" value="6"/>
</dbReference>
<feature type="non-terminal residue" evidence="3">
    <location>
        <position position="1"/>
    </location>
</feature>
<sequence>EFMPPENCESTPSNPGLLDCNIRTFGSDWNISHFSSGHSEHIVSLNIACSDVLFFQSSLEPRSFQRLNHMLHLDIHFCKFTHLPDRTFLGLDNLESLVIRTHNGDWSAMSLELTSNSLVGITRLERLDLGVNNIWTLPKRILCPLPALQHLNLTTNRLQEVSVVGVVGSCGAHLVTLDLSFNDLVILPKTGLIGLRSLRELYIQYNKISRVEHGALMGLANLNVLNMSSNRILTLPPNVFNETTELRELYIQNNILNTVPPGLFAALTHLTALDMSHNHLTSAQITAVTFHRLFRLVVLNLNHNRLSHVNSDMFRDLSDLQVLDLSYNELTVVTDKAFKSLNNLHHLDISHNQLHSVGKHSLSGLHTLSALLLAHNNISSIALKAFENITSLKDLHIEYNALKDIPESFSELTSIRTLRVSQNIIRTIKSGDLTKLGSLVHLDISHNALKVICKKCLGNLYNLEVLDLASNDLSDIPQGSFDSNMALQILRLDGNKLSDINGLFASLSELIWLNISDNRITWFDYALIPVQLLHLDIHNNRIHDIGNYFNIESKLELRTLDVSHNQLDSLRPSSIPNSCELLFVNSNRITQIAPGAFSEKINISMVDLFDNLLSKIDLTSINLPLVSKNTNVPEFYIGGNPIFCDCHMEWMHRIHKISSLRQHPRIMDLDKITCTIPYPRSEDNRVPFLITDPTHFLCPYTSHCFSLCQCCDFIACDCQMTCPDGCSCYHDDTWSTNIVDCSTRHHHHIPDDIPMDATIVYMDGNQLPILSPHHFIGHVNMHSLYLNRSQVEIIQNRTFHGLSSLKKLHLEDNVIEYLEGFEFEHLYHLRELYLHNNNL</sequence>
<dbReference type="SMART" id="SM00365">
    <property type="entry name" value="LRR_SD22"/>
    <property type="match status" value="8"/>
</dbReference>
<dbReference type="FunFam" id="3.80.10.10:FF:001164">
    <property type="entry name" value="GH01279p"/>
    <property type="match status" value="2"/>
</dbReference>
<dbReference type="SMART" id="SM00369">
    <property type="entry name" value="LRR_TYP"/>
    <property type="match status" value="20"/>
</dbReference>
<organism evidence="3 4">
    <name type="scientific">Meganyctiphanes norvegica</name>
    <name type="common">Northern krill</name>
    <name type="synonym">Thysanopoda norvegica</name>
    <dbReference type="NCBI Taxonomy" id="48144"/>
    <lineage>
        <taxon>Eukaryota</taxon>
        <taxon>Metazoa</taxon>
        <taxon>Ecdysozoa</taxon>
        <taxon>Arthropoda</taxon>
        <taxon>Crustacea</taxon>
        <taxon>Multicrustacea</taxon>
        <taxon>Malacostraca</taxon>
        <taxon>Eumalacostraca</taxon>
        <taxon>Eucarida</taxon>
        <taxon>Euphausiacea</taxon>
        <taxon>Euphausiidae</taxon>
        <taxon>Meganyctiphanes</taxon>
    </lineage>
</organism>
<dbReference type="SUPFAM" id="SSF52058">
    <property type="entry name" value="L domain-like"/>
    <property type="match status" value="2"/>
</dbReference>
<dbReference type="EMBL" id="CAXKWB010023081">
    <property type="protein sequence ID" value="CAL4124847.1"/>
    <property type="molecule type" value="Genomic_DNA"/>
</dbReference>
<dbReference type="PANTHER" id="PTHR45712">
    <property type="entry name" value="AGAP008170-PA"/>
    <property type="match status" value="1"/>
</dbReference>
<gene>
    <name evidence="3" type="ORF">MNOR_LOCUS24824</name>
</gene>
<dbReference type="Pfam" id="PF00560">
    <property type="entry name" value="LRR_1"/>
    <property type="match status" value="1"/>
</dbReference>
<feature type="non-terminal residue" evidence="3">
    <location>
        <position position="839"/>
    </location>
</feature>
<dbReference type="Pfam" id="PF13855">
    <property type="entry name" value="LRR_8"/>
    <property type="match status" value="4"/>
</dbReference>
<keyword evidence="1" id="KW-0433">Leucine-rich repeat</keyword>
<evidence type="ECO:0000256" key="1">
    <source>
        <dbReference type="ARBA" id="ARBA00022614"/>
    </source>
</evidence>
<dbReference type="Proteomes" id="UP001497623">
    <property type="component" value="Unassembled WGS sequence"/>
</dbReference>
<dbReference type="InterPro" id="IPR032675">
    <property type="entry name" value="LRR_dom_sf"/>
</dbReference>
<dbReference type="SUPFAM" id="SSF52047">
    <property type="entry name" value="RNI-like"/>
    <property type="match status" value="1"/>
</dbReference>
<dbReference type="Gene3D" id="3.80.10.10">
    <property type="entry name" value="Ribonuclease Inhibitor"/>
    <property type="match status" value="5"/>
</dbReference>
<evidence type="ECO:0000313" key="3">
    <source>
        <dbReference type="EMBL" id="CAL4124847.1"/>
    </source>
</evidence>
<evidence type="ECO:0000313" key="4">
    <source>
        <dbReference type="Proteomes" id="UP001497623"/>
    </source>
</evidence>
<accession>A0AAV2RJC8</accession>
<keyword evidence="2" id="KW-0677">Repeat</keyword>
<comment type="caution">
    <text evidence="3">The sequence shown here is derived from an EMBL/GenBank/DDBJ whole genome shotgun (WGS) entry which is preliminary data.</text>
</comment>
<dbReference type="PRINTS" id="PR00019">
    <property type="entry name" value="LEURICHRPT"/>
</dbReference>